<protein>
    <submittedName>
        <fullName evidence="7">OmpA family protein</fullName>
    </submittedName>
</protein>
<dbReference type="Pfam" id="PF00691">
    <property type="entry name" value="OmpA"/>
    <property type="match status" value="1"/>
</dbReference>
<proteinExistence type="predicted"/>
<dbReference type="Gene3D" id="3.30.1330.60">
    <property type="entry name" value="OmpA-like domain"/>
    <property type="match status" value="1"/>
</dbReference>
<evidence type="ECO:0000313" key="8">
    <source>
        <dbReference type="Proteomes" id="UP001059950"/>
    </source>
</evidence>
<evidence type="ECO:0000256" key="4">
    <source>
        <dbReference type="PROSITE-ProRule" id="PRU00473"/>
    </source>
</evidence>
<name>A0ABY5GTE3_9GAMM</name>
<comment type="subcellular location">
    <subcellularLocation>
        <location evidence="1">Cell outer membrane</location>
    </subcellularLocation>
</comment>
<organism evidence="7 8">
    <name type="scientific">Amphritea atlantica</name>
    <dbReference type="NCBI Taxonomy" id="355243"/>
    <lineage>
        <taxon>Bacteria</taxon>
        <taxon>Pseudomonadati</taxon>
        <taxon>Pseudomonadota</taxon>
        <taxon>Gammaproteobacteria</taxon>
        <taxon>Oceanospirillales</taxon>
        <taxon>Oceanospirillaceae</taxon>
        <taxon>Amphritea</taxon>
    </lineage>
</organism>
<dbReference type="PROSITE" id="PS51123">
    <property type="entry name" value="OMPA_2"/>
    <property type="match status" value="1"/>
</dbReference>
<keyword evidence="8" id="KW-1185">Reference proteome</keyword>
<dbReference type="Proteomes" id="UP001059950">
    <property type="component" value="Chromosome"/>
</dbReference>
<evidence type="ECO:0000313" key="7">
    <source>
        <dbReference type="EMBL" id="UTW02552.1"/>
    </source>
</evidence>
<keyword evidence="2 4" id="KW-0472">Membrane</keyword>
<evidence type="ECO:0000256" key="5">
    <source>
        <dbReference type="SAM" id="SignalP"/>
    </source>
</evidence>
<dbReference type="PANTHER" id="PTHR30329">
    <property type="entry name" value="STATOR ELEMENT OF FLAGELLAR MOTOR COMPLEX"/>
    <property type="match status" value="1"/>
</dbReference>
<keyword evidence="5" id="KW-0732">Signal</keyword>
<sequence>MKKLALSTALALSMGISAVANAHPTNAGYATNSTDTVWKTSNGECWEHNYWTEDDMTVECGAEMAPVAAPAPAPAPAPTMVMKMVEAQESHVIYFDFDSSEVTDVSPIVNYVGSLAKLNSIELKGYTDSIGTNAYNDALSKRRAEAVNAALVDAGIETDKVVSYSFGEANPVKECTETGASLKACLRENRRVEVTISGQKQIKVQQ</sequence>
<evidence type="ECO:0000256" key="2">
    <source>
        <dbReference type="ARBA" id="ARBA00023136"/>
    </source>
</evidence>
<dbReference type="InterPro" id="IPR050330">
    <property type="entry name" value="Bact_OuterMem_StrucFunc"/>
</dbReference>
<feature type="signal peptide" evidence="5">
    <location>
        <begin position="1"/>
        <end position="22"/>
    </location>
</feature>
<dbReference type="InterPro" id="IPR036737">
    <property type="entry name" value="OmpA-like_sf"/>
</dbReference>
<keyword evidence="3" id="KW-0998">Cell outer membrane</keyword>
<accession>A0ABY5GTE3</accession>
<evidence type="ECO:0000256" key="1">
    <source>
        <dbReference type="ARBA" id="ARBA00004442"/>
    </source>
</evidence>
<dbReference type="PANTHER" id="PTHR30329:SF21">
    <property type="entry name" value="LIPOPROTEIN YIAD-RELATED"/>
    <property type="match status" value="1"/>
</dbReference>
<evidence type="ECO:0000256" key="3">
    <source>
        <dbReference type="ARBA" id="ARBA00023237"/>
    </source>
</evidence>
<gene>
    <name evidence="7" type="ORF">KDX31_14505</name>
</gene>
<dbReference type="InterPro" id="IPR006665">
    <property type="entry name" value="OmpA-like"/>
</dbReference>
<dbReference type="EMBL" id="CP073344">
    <property type="protein sequence ID" value="UTW02552.1"/>
    <property type="molecule type" value="Genomic_DNA"/>
</dbReference>
<feature type="chain" id="PRO_5045857909" evidence="5">
    <location>
        <begin position="23"/>
        <end position="206"/>
    </location>
</feature>
<dbReference type="PRINTS" id="PR01021">
    <property type="entry name" value="OMPADOMAIN"/>
</dbReference>
<dbReference type="InterPro" id="IPR006664">
    <property type="entry name" value="OMP_bac"/>
</dbReference>
<dbReference type="CDD" id="cd07185">
    <property type="entry name" value="OmpA_C-like"/>
    <property type="match status" value="1"/>
</dbReference>
<feature type="domain" description="OmpA-like" evidence="6">
    <location>
        <begin position="82"/>
        <end position="200"/>
    </location>
</feature>
<reference evidence="7" key="1">
    <citation type="submission" date="2021-04" db="EMBL/GenBank/DDBJ databases">
        <title>Oceanospirillales bacteria with DddD are important DMSP degraders in coastal seawater.</title>
        <authorList>
            <person name="Liu J."/>
        </authorList>
    </citation>
    <scope>NUCLEOTIDE SEQUENCE</scope>
    <source>
        <strain evidence="7">GY6</strain>
    </source>
</reference>
<dbReference type="SUPFAM" id="SSF103088">
    <property type="entry name" value="OmpA-like"/>
    <property type="match status" value="1"/>
</dbReference>
<evidence type="ECO:0000259" key="6">
    <source>
        <dbReference type="PROSITE" id="PS51123"/>
    </source>
</evidence>